<keyword evidence="2" id="KW-0732">Signal</keyword>
<dbReference type="AlphaFoldDB" id="A0A1F5TH51"/>
<dbReference type="Proteomes" id="UP000178656">
    <property type="component" value="Unassembled WGS sequence"/>
</dbReference>
<feature type="signal peptide" evidence="2">
    <location>
        <begin position="1"/>
        <end position="22"/>
    </location>
</feature>
<comment type="caution">
    <text evidence="3">The sequence shown here is derived from an EMBL/GenBank/DDBJ whole genome shotgun (WGS) entry which is preliminary data.</text>
</comment>
<evidence type="ECO:0000313" key="3">
    <source>
        <dbReference type="EMBL" id="OGF38244.1"/>
    </source>
</evidence>
<evidence type="ECO:0008006" key="5">
    <source>
        <dbReference type="Google" id="ProtNLM"/>
    </source>
</evidence>
<name>A0A1F5TH51_9BACT</name>
<keyword evidence="1" id="KW-0812">Transmembrane</keyword>
<keyword evidence="1" id="KW-0472">Membrane</keyword>
<evidence type="ECO:0000313" key="4">
    <source>
        <dbReference type="Proteomes" id="UP000178656"/>
    </source>
</evidence>
<feature type="transmembrane region" description="Helical" evidence="1">
    <location>
        <begin position="118"/>
        <end position="140"/>
    </location>
</feature>
<evidence type="ECO:0000256" key="2">
    <source>
        <dbReference type="SAM" id="SignalP"/>
    </source>
</evidence>
<organism evidence="3 4">
    <name type="scientific">Candidatus Falkowbacteria bacterium RIFOXYC2_FULL_48_21</name>
    <dbReference type="NCBI Taxonomy" id="1798005"/>
    <lineage>
        <taxon>Bacteria</taxon>
        <taxon>Candidatus Falkowiibacteriota</taxon>
    </lineage>
</organism>
<protein>
    <recommendedName>
        <fullName evidence="5">PKD domain-containing protein</fullName>
    </recommendedName>
</protein>
<proteinExistence type="predicted"/>
<reference evidence="3 4" key="1">
    <citation type="journal article" date="2016" name="Nat. Commun.">
        <title>Thousands of microbial genomes shed light on interconnected biogeochemical processes in an aquifer system.</title>
        <authorList>
            <person name="Anantharaman K."/>
            <person name="Brown C.T."/>
            <person name="Hug L.A."/>
            <person name="Sharon I."/>
            <person name="Castelle C.J."/>
            <person name="Probst A.J."/>
            <person name="Thomas B.C."/>
            <person name="Singh A."/>
            <person name="Wilkins M.J."/>
            <person name="Karaoz U."/>
            <person name="Brodie E.L."/>
            <person name="Williams K.H."/>
            <person name="Hubbard S.S."/>
            <person name="Banfield J.F."/>
        </authorList>
    </citation>
    <scope>NUCLEOTIDE SEQUENCE [LARGE SCALE GENOMIC DNA]</scope>
</reference>
<accession>A0A1F5TH51</accession>
<keyword evidence="1" id="KW-1133">Transmembrane helix</keyword>
<sequence length="187" mass="21856">MKTVAKIILAAVLIMLPASVMAEEPVPPLTEVNIKYEQLNWQTYEFFALSNVPQNAGLSFEWTIDKKETFTAERLRFFFPRGEHFINVKAADRYGNTQYDEVKLTIGFWSLKNNKLWWAIYLLAILLILYYWVVKIVYLFNRRKVSRQARYFLDLLDEHGWVERVVAEHVKMAASPKSKGKSQKSSA</sequence>
<dbReference type="EMBL" id="MFGM01000002">
    <property type="protein sequence ID" value="OGF38244.1"/>
    <property type="molecule type" value="Genomic_DNA"/>
</dbReference>
<gene>
    <name evidence="3" type="ORF">A2482_05405</name>
</gene>
<feature type="chain" id="PRO_5009521360" description="PKD domain-containing protein" evidence="2">
    <location>
        <begin position="23"/>
        <end position="187"/>
    </location>
</feature>
<evidence type="ECO:0000256" key="1">
    <source>
        <dbReference type="SAM" id="Phobius"/>
    </source>
</evidence>